<feature type="compositionally biased region" description="Polar residues" evidence="1">
    <location>
        <begin position="529"/>
        <end position="547"/>
    </location>
</feature>
<dbReference type="CTD" id="105911499"/>
<feature type="region of interest" description="Disordered" evidence="1">
    <location>
        <begin position="335"/>
        <end position="369"/>
    </location>
</feature>
<reference evidence="2" key="1">
    <citation type="submission" date="2021-04" db="EMBL/GenBank/DDBJ databases">
        <authorList>
            <consortium name="Wellcome Sanger Institute Data Sharing"/>
        </authorList>
    </citation>
    <scope>NUCLEOTIDE SEQUENCE [LARGE SCALE GENOMIC DNA]</scope>
</reference>
<protein>
    <recommendedName>
        <fullName evidence="4">Lung adenoma susceptibility protein 2</fullName>
    </recommendedName>
</protein>
<dbReference type="GeneID" id="115592835"/>
<dbReference type="OrthoDB" id="9934714at2759"/>
<feature type="region of interest" description="Disordered" evidence="1">
    <location>
        <begin position="575"/>
        <end position="625"/>
    </location>
</feature>
<dbReference type="AlphaFoldDB" id="A0A671V985"/>
<evidence type="ECO:0000313" key="2">
    <source>
        <dbReference type="Ensembl" id="ENSSAUP00010022402.1"/>
    </source>
</evidence>
<organism evidence="2 3">
    <name type="scientific">Sparus aurata</name>
    <name type="common">Gilthead sea bream</name>
    <dbReference type="NCBI Taxonomy" id="8175"/>
    <lineage>
        <taxon>Eukaryota</taxon>
        <taxon>Metazoa</taxon>
        <taxon>Chordata</taxon>
        <taxon>Craniata</taxon>
        <taxon>Vertebrata</taxon>
        <taxon>Euteleostomi</taxon>
        <taxon>Actinopterygii</taxon>
        <taxon>Neopterygii</taxon>
        <taxon>Teleostei</taxon>
        <taxon>Neoteleostei</taxon>
        <taxon>Acanthomorphata</taxon>
        <taxon>Eupercaria</taxon>
        <taxon>Spariformes</taxon>
        <taxon>Sparidae</taxon>
        <taxon>Sparus</taxon>
    </lineage>
</organism>
<dbReference type="GeneTree" id="ENSGT00390000008823"/>
<feature type="region of interest" description="Disordered" evidence="1">
    <location>
        <begin position="204"/>
        <end position="256"/>
    </location>
</feature>
<dbReference type="OMA" id="HRTRKKN"/>
<feature type="compositionally biased region" description="Basic and acidic residues" evidence="1">
    <location>
        <begin position="579"/>
        <end position="601"/>
    </location>
</feature>
<keyword evidence="3" id="KW-1185">Reference proteome</keyword>
<feature type="compositionally biased region" description="Polar residues" evidence="1">
    <location>
        <begin position="602"/>
        <end position="625"/>
    </location>
</feature>
<dbReference type="Ensembl" id="ENSSAUT00010023659.1">
    <property type="protein sequence ID" value="ENSSAUP00010022402.1"/>
    <property type="gene ID" value="ENSSAUG00010009882.1"/>
</dbReference>
<evidence type="ECO:0000256" key="1">
    <source>
        <dbReference type="SAM" id="MobiDB-lite"/>
    </source>
</evidence>
<reference evidence="2" key="3">
    <citation type="submission" date="2025-09" db="UniProtKB">
        <authorList>
            <consortium name="Ensembl"/>
        </authorList>
    </citation>
    <scope>IDENTIFICATION</scope>
</reference>
<dbReference type="PANTHER" id="PTHR35079">
    <property type="entry name" value="LUNG ADENOMA SUSCEPTIBILITY PROTEIN 2"/>
    <property type="match status" value="1"/>
</dbReference>
<sequence>MVVVTALVNSISLCSLRVCRHTILALAETIWEGWTRNILKRRHSGVHVMESSGLVGNSVSPESTATSLLSSSGHLRSSRLASKHNNTFRYRNKNYDSASAALDAYITDFESNCQSSMLLTGSLALPRSQPRVSMLRNKDVLRERLTDRELDFLNLPVSSLHHSCNRDRLSMTTDELLSIPYDGSMPVTHTSAFIQGLMSQSGAYKPCPSSSRASHSSWDKLSSSHAAPRLNHHHPHPHPAGTPSSSRCRRKAGAAMLKPEDDISSVSFYRSAHGAARSEWASLHIPHWLTSNKSGMDCPGITSVPDLKDPAWIQRFDLSELPQPTESELWEDHGTKTSILPPAAPRPGAPSWVAELEDDDPDQTSSQVASQLTLRDLRLQFAEQMSLLAAEKKSSDMEAIFRDNRIESLIQKADQVLNSLSQSSVRAYSDADESRAQPKKQDIAPDCVGKAVSPQNTEELLLFPSSHCHPSTLESSAAGGVTEALTDRGAQAQHCGLHGNSIFRHPGPVEALKQMLFRLQAVETELHRQQQTSLAPTITDRLQTGTPMKQRPEAEAELESFASGPSLQRAMRHLSHLKSLVDEPSKENREEEEKKYEDEGHYSSSSADGLSTQDSARTLLKLNTC</sequence>
<dbReference type="InterPro" id="IPR052679">
    <property type="entry name" value="Cell_Prolif_Regulator"/>
</dbReference>
<name>A0A671V985_SPAAU</name>
<evidence type="ECO:0000313" key="3">
    <source>
        <dbReference type="Proteomes" id="UP000472265"/>
    </source>
</evidence>
<dbReference type="Proteomes" id="UP000472265">
    <property type="component" value="Chromosome 12"/>
</dbReference>
<dbReference type="RefSeq" id="XP_030291871.1">
    <property type="nucleotide sequence ID" value="XM_030436011.1"/>
</dbReference>
<accession>A0A671V985</accession>
<feature type="region of interest" description="Disordered" evidence="1">
    <location>
        <begin position="528"/>
        <end position="560"/>
    </location>
</feature>
<feature type="compositionally biased region" description="Low complexity" evidence="1">
    <location>
        <begin position="209"/>
        <end position="224"/>
    </location>
</feature>
<proteinExistence type="predicted"/>
<dbReference type="InParanoid" id="A0A671V985"/>
<evidence type="ECO:0008006" key="4">
    <source>
        <dbReference type="Google" id="ProtNLM"/>
    </source>
</evidence>
<gene>
    <name evidence="2" type="primary">c12h18orf54</name>
</gene>
<reference evidence="2" key="2">
    <citation type="submission" date="2025-08" db="UniProtKB">
        <authorList>
            <consortium name="Ensembl"/>
        </authorList>
    </citation>
    <scope>IDENTIFICATION</scope>
</reference>
<dbReference type="PANTHER" id="PTHR35079:SF1">
    <property type="entry name" value="LUNG ADENOMA SUSCEPTIBILITY PROTEIN 2"/>
    <property type="match status" value="1"/>
</dbReference>